<name>A0A554LN58_9BACT</name>
<dbReference type="InterPro" id="IPR007842">
    <property type="entry name" value="HEPN_dom"/>
</dbReference>
<dbReference type="InterPro" id="IPR052226">
    <property type="entry name" value="UPF0332_toxin"/>
</dbReference>
<dbReference type="EMBL" id="VMGN01000016">
    <property type="protein sequence ID" value="TSC94311.1"/>
    <property type="molecule type" value="Genomic_DNA"/>
</dbReference>
<accession>A0A554LN58</accession>
<comment type="caution">
    <text evidence="3">The sequence shown here is derived from an EMBL/GenBank/DDBJ whole genome shotgun (WGS) entry which is preliminary data.</text>
</comment>
<dbReference type="PANTHER" id="PTHR36565:SF1">
    <property type="entry name" value="UPF0332 PROTEIN TM_1000"/>
    <property type="match status" value="1"/>
</dbReference>
<comment type="similarity">
    <text evidence="1">Belongs to the UPF0332 family.</text>
</comment>
<evidence type="ECO:0000259" key="2">
    <source>
        <dbReference type="Pfam" id="PF05168"/>
    </source>
</evidence>
<dbReference type="Gene3D" id="1.20.120.330">
    <property type="entry name" value="Nucleotidyltransferases domain 2"/>
    <property type="match status" value="1"/>
</dbReference>
<proteinExistence type="inferred from homology"/>
<organism evidence="3 4">
    <name type="scientific">Candidatus Berkelbacteria bacterium Athens1014_28</name>
    <dbReference type="NCBI Taxonomy" id="2017145"/>
    <lineage>
        <taxon>Bacteria</taxon>
        <taxon>Candidatus Berkelbacteria</taxon>
    </lineage>
</organism>
<evidence type="ECO:0000313" key="3">
    <source>
        <dbReference type="EMBL" id="TSC94311.1"/>
    </source>
</evidence>
<dbReference type="Proteomes" id="UP000316495">
    <property type="component" value="Unassembled WGS sequence"/>
</dbReference>
<protein>
    <submittedName>
        <fullName evidence="3">HEPN domain-containing protein</fullName>
    </submittedName>
</protein>
<dbReference type="Pfam" id="PF05168">
    <property type="entry name" value="HEPN"/>
    <property type="match status" value="1"/>
</dbReference>
<gene>
    <name evidence="3" type="ORF">Athens101428_354</name>
</gene>
<dbReference type="AlphaFoldDB" id="A0A554LN58"/>
<dbReference type="PANTHER" id="PTHR36565">
    <property type="entry name" value="UPF0332 PROTEIN TM_1000"/>
    <property type="match status" value="1"/>
</dbReference>
<sequence>MIINKKEIENLISWSIEDIRSAKSDLKSNFLRSAVSRSYYAAFDLVKAYLLLNEIIAKTHSGTSNKFNELLKKKEAIPLKFGRWFRDAQEYRQNADYDTFTEFTCSEVKKIVTESEEFCEILLKIVKVTFEKDKKKN</sequence>
<evidence type="ECO:0000256" key="1">
    <source>
        <dbReference type="ARBA" id="ARBA00038248"/>
    </source>
</evidence>
<reference evidence="3 4" key="1">
    <citation type="submission" date="2017-07" db="EMBL/GenBank/DDBJ databases">
        <title>Mechanisms for carbon and nitrogen cycling indicate functional differentiation within the Candidate Phyla Radiation.</title>
        <authorList>
            <person name="Danczak R.E."/>
            <person name="Johnston M.D."/>
            <person name="Kenah C."/>
            <person name="Slattery M."/>
            <person name="Wrighton K.C."/>
            <person name="Wilkins M.J."/>
        </authorList>
    </citation>
    <scope>NUCLEOTIDE SEQUENCE [LARGE SCALE GENOMIC DNA]</scope>
    <source>
        <strain evidence="3">Athens1014_28</strain>
    </source>
</reference>
<evidence type="ECO:0000313" key="4">
    <source>
        <dbReference type="Proteomes" id="UP000316495"/>
    </source>
</evidence>
<feature type="domain" description="HEPN" evidence="2">
    <location>
        <begin position="9"/>
        <end position="123"/>
    </location>
</feature>